<keyword evidence="3 6" id="KW-0812">Transmembrane</keyword>
<name>A0A9W8CTK7_9FUNG</name>
<comment type="caution">
    <text evidence="7">The sequence shown here is derived from an EMBL/GenBank/DDBJ whole genome shotgun (WGS) entry which is preliminary data.</text>
</comment>
<evidence type="ECO:0000256" key="3">
    <source>
        <dbReference type="ARBA" id="ARBA00022692"/>
    </source>
</evidence>
<feature type="transmembrane region" description="Helical" evidence="6">
    <location>
        <begin position="109"/>
        <end position="128"/>
    </location>
</feature>
<dbReference type="PANTHER" id="PTHR31123">
    <property type="entry name" value="ACCUMULATION OF DYADS PROTEIN 2-RELATED"/>
    <property type="match status" value="1"/>
</dbReference>
<dbReference type="PANTHER" id="PTHR31123:SF1">
    <property type="entry name" value="ACCUMULATION OF DYADS PROTEIN 2-RELATED"/>
    <property type="match status" value="1"/>
</dbReference>
<evidence type="ECO:0000256" key="4">
    <source>
        <dbReference type="ARBA" id="ARBA00022989"/>
    </source>
</evidence>
<feature type="transmembrane region" description="Helical" evidence="6">
    <location>
        <begin position="197"/>
        <end position="215"/>
    </location>
</feature>
<evidence type="ECO:0000256" key="1">
    <source>
        <dbReference type="ARBA" id="ARBA00004141"/>
    </source>
</evidence>
<evidence type="ECO:0000313" key="8">
    <source>
        <dbReference type="Proteomes" id="UP001149813"/>
    </source>
</evidence>
<gene>
    <name evidence="7" type="ORF">LPJ53_001893</name>
</gene>
<feature type="transmembrane region" description="Helical" evidence="6">
    <location>
        <begin position="73"/>
        <end position="97"/>
    </location>
</feature>
<evidence type="ECO:0000256" key="5">
    <source>
        <dbReference type="ARBA" id="ARBA00023136"/>
    </source>
</evidence>
<dbReference type="AlphaFoldDB" id="A0A9W8CTK7"/>
<dbReference type="InterPro" id="IPR000791">
    <property type="entry name" value="Gpr1/Fun34/SatP-like"/>
</dbReference>
<evidence type="ECO:0000256" key="2">
    <source>
        <dbReference type="ARBA" id="ARBA00005587"/>
    </source>
</evidence>
<dbReference type="GO" id="GO:0015123">
    <property type="term" value="F:acetate transmembrane transporter activity"/>
    <property type="evidence" value="ECO:0007669"/>
    <property type="project" value="TreeGrafter"/>
</dbReference>
<feature type="transmembrane region" description="Helical" evidence="6">
    <location>
        <begin position="46"/>
        <end position="66"/>
    </location>
</feature>
<dbReference type="EMBL" id="JANBOJ010000053">
    <property type="protein sequence ID" value="KAJ1723776.1"/>
    <property type="molecule type" value="Genomic_DNA"/>
</dbReference>
<dbReference type="Pfam" id="PF01184">
    <property type="entry name" value="Gpr1_Fun34_YaaH"/>
    <property type="match status" value="1"/>
</dbReference>
<proteinExistence type="inferred from homology"/>
<comment type="similarity">
    <text evidence="2">Belongs to the acetate uptake transporter (AceTr) (TC 2.A.96) family.</text>
</comment>
<keyword evidence="8" id="KW-1185">Reference proteome</keyword>
<dbReference type="InterPro" id="IPR051633">
    <property type="entry name" value="AceTr"/>
</dbReference>
<comment type="subcellular location">
    <subcellularLocation>
        <location evidence="1">Membrane</location>
        <topology evidence="1">Multi-pass membrane protein</topology>
    </subcellularLocation>
</comment>
<accession>A0A9W8CTK7</accession>
<organism evidence="7 8">
    <name type="scientific">Coemansia erecta</name>
    <dbReference type="NCBI Taxonomy" id="147472"/>
    <lineage>
        <taxon>Eukaryota</taxon>
        <taxon>Fungi</taxon>
        <taxon>Fungi incertae sedis</taxon>
        <taxon>Zoopagomycota</taxon>
        <taxon>Kickxellomycotina</taxon>
        <taxon>Kickxellomycetes</taxon>
        <taxon>Kickxellales</taxon>
        <taxon>Kickxellaceae</taxon>
        <taxon>Coemansia</taxon>
    </lineage>
</organism>
<feature type="transmembrane region" description="Helical" evidence="6">
    <location>
        <begin position="140"/>
        <end position="160"/>
    </location>
</feature>
<keyword evidence="4 6" id="KW-1133">Transmembrane helix</keyword>
<dbReference type="OrthoDB" id="3648309at2759"/>
<protein>
    <submittedName>
        <fullName evidence="7">Uncharacterized protein</fullName>
    </submittedName>
</protein>
<dbReference type="GO" id="GO:0005886">
    <property type="term" value="C:plasma membrane"/>
    <property type="evidence" value="ECO:0007669"/>
    <property type="project" value="TreeGrafter"/>
</dbReference>
<sequence>MTEEVAVPISSPAASHHRAPYHDHVGYEKGDEMLRFRPFADPSGPGWAALGVSLFTLSFYAGAIGLPFDDPNVATLASTSLIIGGLVVFISGMWAFATNDTVHATIFTLYGSMFGAVGYLSILGFNIYNTLDQDKTVSHAAGTFWLAWMLITLVILLGTVRHSLGTTAFMFMLFMSFILLAGGTWTARKPAVKAGGWFSFFASLVSIYNTFVVMYKTGYHPLGGMSTVGQRLNIKSRKTEDSAAVA</sequence>
<reference evidence="7" key="1">
    <citation type="submission" date="2022-07" db="EMBL/GenBank/DDBJ databases">
        <title>Phylogenomic reconstructions and comparative analyses of Kickxellomycotina fungi.</title>
        <authorList>
            <person name="Reynolds N.K."/>
            <person name="Stajich J.E."/>
            <person name="Barry K."/>
            <person name="Grigoriev I.V."/>
            <person name="Crous P."/>
            <person name="Smith M.E."/>
        </authorList>
    </citation>
    <scope>NUCLEOTIDE SEQUENCE</scope>
    <source>
        <strain evidence="7">NBRC 32514</strain>
    </source>
</reference>
<feature type="transmembrane region" description="Helical" evidence="6">
    <location>
        <begin position="166"/>
        <end position="185"/>
    </location>
</feature>
<evidence type="ECO:0000256" key="6">
    <source>
        <dbReference type="SAM" id="Phobius"/>
    </source>
</evidence>
<dbReference type="Proteomes" id="UP001149813">
    <property type="component" value="Unassembled WGS sequence"/>
</dbReference>
<evidence type="ECO:0000313" key="7">
    <source>
        <dbReference type="EMBL" id="KAJ1723776.1"/>
    </source>
</evidence>
<keyword evidence="5 6" id="KW-0472">Membrane</keyword>